<keyword evidence="4" id="KW-0378">Hydrolase</keyword>
<name>A0A1I8HX83_9PLAT</name>
<dbReference type="WBParaSite" id="maker-uti_cns_0008428-snap-gene-0.22-mRNA-1">
    <property type="protein sequence ID" value="maker-uti_cns_0008428-snap-gene-0.22-mRNA-1"/>
    <property type="gene ID" value="maker-uti_cns_0008428-snap-gene-0.22"/>
</dbReference>
<proteinExistence type="inferred from homology"/>
<keyword evidence="8 9" id="KW-0472">Membrane</keyword>
<evidence type="ECO:0000256" key="5">
    <source>
        <dbReference type="ARBA" id="ARBA00022968"/>
    </source>
</evidence>
<comment type="subcellular location">
    <subcellularLocation>
        <location evidence="1">Golgi apparatus membrane</location>
        <topology evidence="1">Single-pass type II membrane protein</topology>
    </subcellularLocation>
</comment>
<keyword evidence="3 9" id="KW-0812">Transmembrane</keyword>
<evidence type="ECO:0000256" key="4">
    <source>
        <dbReference type="ARBA" id="ARBA00022801"/>
    </source>
</evidence>
<keyword evidence="7" id="KW-0333">Golgi apparatus</keyword>
<keyword evidence="5" id="KW-0735">Signal-anchor</keyword>
<dbReference type="GO" id="GO:0004559">
    <property type="term" value="F:alpha-mannosidase activity"/>
    <property type="evidence" value="ECO:0007669"/>
    <property type="project" value="TreeGrafter"/>
</dbReference>
<comment type="similarity">
    <text evidence="2">Belongs to the glycosyl hydrolase 99 family.</text>
</comment>
<dbReference type="PANTHER" id="PTHR13572:SF4">
    <property type="entry name" value="RE57134P"/>
    <property type="match status" value="1"/>
</dbReference>
<evidence type="ECO:0000256" key="8">
    <source>
        <dbReference type="ARBA" id="ARBA00023136"/>
    </source>
</evidence>
<dbReference type="Proteomes" id="UP000095280">
    <property type="component" value="Unplaced"/>
</dbReference>
<evidence type="ECO:0000256" key="6">
    <source>
        <dbReference type="ARBA" id="ARBA00022989"/>
    </source>
</evidence>
<feature type="transmembrane region" description="Helical" evidence="9">
    <location>
        <begin position="16"/>
        <end position="35"/>
    </location>
</feature>
<evidence type="ECO:0000256" key="9">
    <source>
        <dbReference type="SAM" id="Phobius"/>
    </source>
</evidence>
<sequence length="429" mass="47584">ALLPPILRRVLLKRRLLARCLALTALIGCIIWLAGSFPQPPPPPSQSETPAAQAKDGMVVSSLTPAANQNGPSLPNYRVHIFYYAWYGEPGTDGAWLHWNHSRLPHWNAERARKFSQAGHTPPGDIGANFYPELGPYSSANISVVRRHFAQIRRSGAGTVVVSWYPPGMADGNGRPVDRLVPMLLSAAREFQLRLALHIEPYAGRSPANLRRHLRYIAATHARHPAFYRERTRDGRWLPVHYIYDSYRIPRSLWRPLLLGGGLGGSASIRGKSEDALMFGLAMSIGDCQTIKESGFDGAYTYFAADGFTQASTRSNWAAMSRQCSTAGVAFAPSIGPGYIDTAVRPWNAENTRQREGGRYYTDGLRTAIAARPVFLSITSFNEWHEGTQIEPAAPRYGYLDYTPRKRDHYLDLTAQYAALFKPDTSAGL</sequence>
<accession>A0A1I8HX83</accession>
<dbReference type="CDD" id="cd11574">
    <property type="entry name" value="GH99"/>
    <property type="match status" value="1"/>
</dbReference>
<keyword evidence="10" id="KW-1185">Reference proteome</keyword>
<dbReference type="AlphaFoldDB" id="A0A1I8HX83"/>
<keyword evidence="6 9" id="KW-1133">Transmembrane helix</keyword>
<evidence type="ECO:0000256" key="3">
    <source>
        <dbReference type="ARBA" id="ARBA00022692"/>
    </source>
</evidence>
<evidence type="ECO:0000256" key="1">
    <source>
        <dbReference type="ARBA" id="ARBA00004323"/>
    </source>
</evidence>
<dbReference type="Pfam" id="PF16317">
    <property type="entry name" value="Glyco_hydro_99"/>
    <property type="match status" value="1"/>
</dbReference>
<dbReference type="PANTHER" id="PTHR13572">
    <property type="entry name" value="ENDO-ALPHA-1,2-MANNOSIDASE"/>
    <property type="match status" value="1"/>
</dbReference>
<dbReference type="Gene3D" id="3.20.20.80">
    <property type="entry name" value="Glycosidases"/>
    <property type="match status" value="1"/>
</dbReference>
<organism evidence="10 11">
    <name type="scientific">Macrostomum lignano</name>
    <dbReference type="NCBI Taxonomy" id="282301"/>
    <lineage>
        <taxon>Eukaryota</taxon>
        <taxon>Metazoa</taxon>
        <taxon>Spiralia</taxon>
        <taxon>Lophotrochozoa</taxon>
        <taxon>Platyhelminthes</taxon>
        <taxon>Rhabditophora</taxon>
        <taxon>Macrostomorpha</taxon>
        <taxon>Macrostomida</taxon>
        <taxon>Macrostomidae</taxon>
        <taxon>Macrostomum</taxon>
    </lineage>
</organism>
<dbReference type="GO" id="GO:0000139">
    <property type="term" value="C:Golgi membrane"/>
    <property type="evidence" value="ECO:0007669"/>
    <property type="project" value="UniProtKB-SubCell"/>
</dbReference>
<evidence type="ECO:0000313" key="10">
    <source>
        <dbReference type="Proteomes" id="UP000095280"/>
    </source>
</evidence>
<evidence type="ECO:0000313" key="11">
    <source>
        <dbReference type="WBParaSite" id="maker-uti_cns_0008428-snap-gene-0.22-mRNA-1"/>
    </source>
</evidence>
<evidence type="ECO:0000256" key="2">
    <source>
        <dbReference type="ARBA" id="ARBA00009559"/>
    </source>
</evidence>
<evidence type="ECO:0000256" key="7">
    <source>
        <dbReference type="ARBA" id="ARBA00023034"/>
    </source>
</evidence>
<reference evidence="11" key="1">
    <citation type="submission" date="2016-11" db="UniProtKB">
        <authorList>
            <consortium name="WormBaseParasite"/>
        </authorList>
    </citation>
    <scope>IDENTIFICATION</scope>
</reference>
<protein>
    <submittedName>
        <fullName evidence="11">Glycoprotein endo-alpha-1,2-mannosidase-like protein</fullName>
    </submittedName>
</protein>
<dbReference type="InterPro" id="IPR026071">
    <property type="entry name" value="Glyco_Hydrolase_99"/>
</dbReference>